<dbReference type="AlphaFoldDB" id="A0A161ZI47"/>
<gene>
    <name evidence="1" type="ORF">EN45_020180</name>
</gene>
<protein>
    <submittedName>
        <fullName evidence="1">Uncharacterized protein</fullName>
    </submittedName>
</protein>
<name>A0A161ZI47_PENCH</name>
<dbReference type="EMBL" id="CM002798">
    <property type="protein sequence ID" value="KZN91877.1"/>
    <property type="molecule type" value="Genomic_DNA"/>
</dbReference>
<organism evidence="1">
    <name type="scientific">Penicillium chrysogenum</name>
    <name type="common">Penicillium notatum</name>
    <dbReference type="NCBI Taxonomy" id="5076"/>
    <lineage>
        <taxon>Eukaryota</taxon>
        <taxon>Fungi</taxon>
        <taxon>Dikarya</taxon>
        <taxon>Ascomycota</taxon>
        <taxon>Pezizomycotina</taxon>
        <taxon>Eurotiomycetes</taxon>
        <taxon>Eurotiomycetidae</taxon>
        <taxon>Eurotiales</taxon>
        <taxon>Aspergillaceae</taxon>
        <taxon>Penicillium</taxon>
        <taxon>Penicillium chrysogenum species complex</taxon>
    </lineage>
</organism>
<proteinExistence type="predicted"/>
<evidence type="ECO:0000313" key="1">
    <source>
        <dbReference type="EMBL" id="KZN91877.1"/>
    </source>
</evidence>
<accession>A0A161ZI47</accession>
<reference evidence="1" key="1">
    <citation type="journal article" date="2014" name="Genome Announc.">
        <title>Complete sequencing and chromosome-scale genome assembly of the industrial progenitor strain P2niaD18 from the penicillin producer Penicillium chrysogenum.</title>
        <authorList>
            <person name="Specht T."/>
            <person name="Dahlmann T.A."/>
            <person name="Zadra I."/>
            <person name="Kurnsteiner H."/>
            <person name="Kuck U."/>
        </authorList>
    </citation>
    <scope>NUCLEOTIDE SEQUENCE [LARGE SCALE GENOMIC DNA]</scope>
    <source>
        <strain evidence="1">P2niaD18</strain>
    </source>
</reference>
<dbReference type="Proteomes" id="UP000076449">
    <property type="component" value="Chromosome I"/>
</dbReference>
<sequence>MPFPDTSRALRPLSVNSAALRRRKAVSGSAVSSTVLRRVPRTPRFSVLLNRPILLSRPIRLAVSGASMLRRLLALSRLTTRLAARVLASLSRLLLGLATFLLPV</sequence>